<keyword evidence="6 9" id="KW-0408">Iron</keyword>
<protein>
    <submittedName>
        <fullName evidence="12">Ankyrin repeat domain-containing protein</fullName>
    </submittedName>
</protein>
<dbReference type="InterPro" id="IPR009056">
    <property type="entry name" value="Cyt_c-like_dom"/>
</dbReference>
<keyword evidence="10" id="KW-0732">Signal</keyword>
<dbReference type="Pfam" id="PF00034">
    <property type="entry name" value="Cytochrom_C"/>
    <property type="match status" value="1"/>
</dbReference>
<evidence type="ECO:0000256" key="2">
    <source>
        <dbReference type="ARBA" id="ARBA00022617"/>
    </source>
</evidence>
<dbReference type="Gene3D" id="1.25.40.20">
    <property type="entry name" value="Ankyrin repeat-containing domain"/>
    <property type="match status" value="2"/>
</dbReference>
<keyword evidence="13" id="KW-1185">Reference proteome</keyword>
<feature type="repeat" description="ANK" evidence="8">
    <location>
        <begin position="117"/>
        <end position="149"/>
    </location>
</feature>
<dbReference type="Pfam" id="PF12796">
    <property type="entry name" value="Ank_2"/>
    <property type="match status" value="1"/>
</dbReference>
<dbReference type="SUPFAM" id="SSF46626">
    <property type="entry name" value="Cytochrome c"/>
    <property type="match status" value="1"/>
</dbReference>
<feature type="signal peptide" evidence="10">
    <location>
        <begin position="1"/>
        <end position="21"/>
    </location>
</feature>
<dbReference type="PRINTS" id="PR01415">
    <property type="entry name" value="ANKYRIN"/>
</dbReference>
<evidence type="ECO:0000259" key="11">
    <source>
        <dbReference type="PROSITE" id="PS51007"/>
    </source>
</evidence>
<name>A0ABU5AJ88_9HYPH</name>
<dbReference type="PRINTS" id="PR00604">
    <property type="entry name" value="CYTCHRMECIAB"/>
</dbReference>
<dbReference type="InterPro" id="IPR036770">
    <property type="entry name" value="Ankyrin_rpt-contain_sf"/>
</dbReference>
<keyword evidence="4" id="KW-0677">Repeat</keyword>
<comment type="caution">
    <text evidence="12">The sequence shown here is derived from an EMBL/GenBank/DDBJ whole genome shotgun (WGS) entry which is preliminary data.</text>
</comment>
<dbReference type="SMART" id="SM00248">
    <property type="entry name" value="ANK"/>
    <property type="match status" value="5"/>
</dbReference>
<evidence type="ECO:0000256" key="5">
    <source>
        <dbReference type="ARBA" id="ARBA00022982"/>
    </source>
</evidence>
<dbReference type="PANTHER" id="PTHR24171:SF9">
    <property type="entry name" value="ANKYRIN REPEAT DOMAIN-CONTAINING PROTEIN 39"/>
    <property type="match status" value="1"/>
</dbReference>
<evidence type="ECO:0000256" key="4">
    <source>
        <dbReference type="ARBA" id="ARBA00022737"/>
    </source>
</evidence>
<keyword evidence="7 8" id="KW-0040">ANK repeat</keyword>
<dbReference type="PANTHER" id="PTHR24171">
    <property type="entry name" value="ANKYRIN REPEAT DOMAIN-CONTAINING PROTEIN 39-RELATED"/>
    <property type="match status" value="1"/>
</dbReference>
<dbReference type="RefSeq" id="WP_320319981.1">
    <property type="nucleotide sequence ID" value="NZ_JAVIIP010000003.1"/>
</dbReference>
<evidence type="ECO:0000256" key="9">
    <source>
        <dbReference type="PROSITE-ProRule" id="PRU00433"/>
    </source>
</evidence>
<dbReference type="PROSITE" id="PS50088">
    <property type="entry name" value="ANK_REPEAT"/>
    <property type="match status" value="3"/>
</dbReference>
<reference evidence="12 13" key="1">
    <citation type="submission" date="2023-08" db="EMBL/GenBank/DDBJ databases">
        <title>Implementing the SeqCode for naming new Mesorhizobium species isolated from Vachellia karroo root nodules.</title>
        <authorList>
            <person name="Van Lill M."/>
        </authorList>
    </citation>
    <scope>NUCLEOTIDE SEQUENCE [LARGE SCALE GENOMIC DNA]</scope>
    <source>
        <strain evidence="12 13">VK4B</strain>
    </source>
</reference>
<keyword evidence="1" id="KW-0813">Transport</keyword>
<evidence type="ECO:0000256" key="1">
    <source>
        <dbReference type="ARBA" id="ARBA00022448"/>
    </source>
</evidence>
<dbReference type="PROSITE" id="PS50297">
    <property type="entry name" value="ANK_REP_REGION"/>
    <property type="match status" value="3"/>
</dbReference>
<gene>
    <name evidence="12" type="ORF">RFM23_06840</name>
</gene>
<dbReference type="InterPro" id="IPR002110">
    <property type="entry name" value="Ankyrin_rpt"/>
</dbReference>
<dbReference type="InterPro" id="IPR036909">
    <property type="entry name" value="Cyt_c-like_dom_sf"/>
</dbReference>
<evidence type="ECO:0000313" key="13">
    <source>
        <dbReference type="Proteomes" id="UP001276564"/>
    </source>
</evidence>
<dbReference type="Pfam" id="PF00023">
    <property type="entry name" value="Ank"/>
    <property type="match status" value="1"/>
</dbReference>
<dbReference type="InterPro" id="IPR002327">
    <property type="entry name" value="Cyt_c_1A/1B"/>
</dbReference>
<dbReference type="Proteomes" id="UP001276564">
    <property type="component" value="Unassembled WGS sequence"/>
</dbReference>
<dbReference type="Gene3D" id="1.10.760.10">
    <property type="entry name" value="Cytochrome c-like domain"/>
    <property type="match status" value="1"/>
</dbReference>
<evidence type="ECO:0000256" key="6">
    <source>
        <dbReference type="ARBA" id="ARBA00023004"/>
    </source>
</evidence>
<dbReference type="SUPFAM" id="SSF48403">
    <property type="entry name" value="Ankyrin repeat"/>
    <property type="match status" value="1"/>
</dbReference>
<proteinExistence type="predicted"/>
<keyword evidence="3 9" id="KW-0479">Metal-binding</keyword>
<feature type="repeat" description="ANK" evidence="8">
    <location>
        <begin position="51"/>
        <end position="83"/>
    </location>
</feature>
<keyword evidence="5" id="KW-0249">Electron transport</keyword>
<dbReference type="EMBL" id="JAVIIP010000003">
    <property type="protein sequence ID" value="MDX8537337.1"/>
    <property type="molecule type" value="Genomic_DNA"/>
</dbReference>
<sequence>MRHVLLLLPLVLLHIPIVTHAAAIHDAATKGDVAGITAALDAGAGVDESDGKATPLYLAVKGGHFAAAKLLMDRGADVNAVPTPVLGPPLMPALAKRRIDLIKLLLDGGANPNSKRSRESAIHIAVNLGCLDCVKALVEAGADVNAKTKDGKTPIHLARFKGLREIADYLMAHGVVLPTPSPISMKLATADIEKGRTSFTHLCAGCHNVEPQGGTKTGPNLWSVVGRDKASMTKMRYSDTLLGWEGVWTYEDLNKYLLEPMVTTPGVYMEMPGVPDETERVNLIAYLRTLSDKPIPLP</sequence>
<evidence type="ECO:0000256" key="7">
    <source>
        <dbReference type="ARBA" id="ARBA00023043"/>
    </source>
</evidence>
<evidence type="ECO:0000256" key="8">
    <source>
        <dbReference type="PROSITE-ProRule" id="PRU00023"/>
    </source>
</evidence>
<feature type="repeat" description="ANK" evidence="8">
    <location>
        <begin position="150"/>
        <end position="175"/>
    </location>
</feature>
<evidence type="ECO:0000313" key="12">
    <source>
        <dbReference type="EMBL" id="MDX8537337.1"/>
    </source>
</evidence>
<feature type="domain" description="Cytochrome c" evidence="11">
    <location>
        <begin position="190"/>
        <end position="291"/>
    </location>
</feature>
<evidence type="ECO:0000256" key="10">
    <source>
        <dbReference type="SAM" id="SignalP"/>
    </source>
</evidence>
<organism evidence="12 13">
    <name type="scientific">Mesorhizobium abyssinicae</name>
    <dbReference type="NCBI Taxonomy" id="1209958"/>
    <lineage>
        <taxon>Bacteria</taxon>
        <taxon>Pseudomonadati</taxon>
        <taxon>Pseudomonadota</taxon>
        <taxon>Alphaproteobacteria</taxon>
        <taxon>Hyphomicrobiales</taxon>
        <taxon>Phyllobacteriaceae</taxon>
        <taxon>Mesorhizobium</taxon>
    </lineage>
</organism>
<dbReference type="PROSITE" id="PS51007">
    <property type="entry name" value="CYTC"/>
    <property type="match status" value="1"/>
</dbReference>
<evidence type="ECO:0000256" key="3">
    <source>
        <dbReference type="ARBA" id="ARBA00022723"/>
    </source>
</evidence>
<keyword evidence="2 9" id="KW-0349">Heme</keyword>
<accession>A0ABU5AJ88</accession>
<feature type="chain" id="PRO_5045804638" evidence="10">
    <location>
        <begin position="22"/>
        <end position="298"/>
    </location>
</feature>